<dbReference type="Gene3D" id="3.40.50.2300">
    <property type="match status" value="1"/>
</dbReference>
<dbReference type="SUPFAM" id="SSF52172">
    <property type="entry name" value="CheY-like"/>
    <property type="match status" value="1"/>
</dbReference>
<evidence type="ECO:0000259" key="8">
    <source>
        <dbReference type="PROSITE" id="PS50110"/>
    </source>
</evidence>
<dbReference type="Gene3D" id="6.10.250.690">
    <property type="match status" value="1"/>
</dbReference>
<dbReference type="GO" id="GO:0000976">
    <property type="term" value="F:transcription cis-regulatory region binding"/>
    <property type="evidence" value="ECO:0007669"/>
    <property type="project" value="TreeGrafter"/>
</dbReference>
<dbReference type="Gene3D" id="1.10.10.10">
    <property type="entry name" value="Winged helix-like DNA-binding domain superfamily/Winged helix DNA-binding domain"/>
    <property type="match status" value="1"/>
</dbReference>
<keyword evidence="3 7" id="KW-0238">DNA-binding</keyword>
<dbReference type="PANTHER" id="PTHR48111:SF43">
    <property type="entry name" value="STAGE 0 SPORULATION PROTEIN A HOMOLOG"/>
    <property type="match status" value="1"/>
</dbReference>
<feature type="DNA-binding region" description="OmpR/PhoB-type" evidence="7">
    <location>
        <begin position="127"/>
        <end position="224"/>
    </location>
</feature>
<evidence type="ECO:0000256" key="6">
    <source>
        <dbReference type="PROSITE-ProRule" id="PRU00169"/>
    </source>
</evidence>
<name>A0A1J0GER0_9CLOT</name>
<dbReference type="GO" id="GO:0032993">
    <property type="term" value="C:protein-DNA complex"/>
    <property type="evidence" value="ECO:0007669"/>
    <property type="project" value="TreeGrafter"/>
</dbReference>
<dbReference type="InterPro" id="IPR016032">
    <property type="entry name" value="Sig_transdc_resp-reg_C-effctor"/>
</dbReference>
<dbReference type="InterPro" id="IPR001789">
    <property type="entry name" value="Sig_transdc_resp-reg_receiver"/>
</dbReference>
<dbReference type="InterPro" id="IPR001867">
    <property type="entry name" value="OmpR/PhoB-type_DNA-bd"/>
</dbReference>
<keyword evidence="11" id="KW-1185">Reference proteome</keyword>
<feature type="domain" description="OmpR/PhoB-type" evidence="9">
    <location>
        <begin position="127"/>
        <end position="224"/>
    </location>
</feature>
<gene>
    <name evidence="10" type="ORF">A7L45_07135</name>
</gene>
<comment type="function">
    <text evidence="5">May play the central regulatory role in sporulation. It may be an element of the effector pathway responsible for the activation of sporulation genes in response to nutritional stress. Spo0A may act in concert with spo0H (a sigma factor) to control the expression of some genes that are critical to the sporulation process.</text>
</comment>
<dbReference type="KEGG" id="ceu:A7L45_07135"/>
<proteinExistence type="predicted"/>
<dbReference type="OrthoDB" id="9790442at2"/>
<sequence>MYKIMTIEDDKSLCINMNESLIKWGFMTSIIDDFEDITAEFASMKPDLVIMDVNLPYFDGFYWCGKIREISKVPIIFVSSRDTNMDIIMAMNTGGDDYITKPFSMDILIAKINALLRRTYSYGEQPSDLVECDGVILNLVDNTIQYKEEKIDLTKNEFKVMLLLMKNRGKTISRERIMRGIWDDDNFINDNTLTVNINRLRMKVSDMGLKDYIVTKKGYGYMIL</sequence>
<dbReference type="GO" id="GO:0006355">
    <property type="term" value="P:regulation of DNA-templated transcription"/>
    <property type="evidence" value="ECO:0007669"/>
    <property type="project" value="InterPro"/>
</dbReference>
<dbReference type="CDD" id="cd18159">
    <property type="entry name" value="REC_OmpR_NsrR-like"/>
    <property type="match status" value="1"/>
</dbReference>
<dbReference type="InterPro" id="IPR011006">
    <property type="entry name" value="CheY-like_superfamily"/>
</dbReference>
<keyword evidence="4" id="KW-0804">Transcription</keyword>
<dbReference type="GO" id="GO:0005829">
    <property type="term" value="C:cytosol"/>
    <property type="evidence" value="ECO:0007669"/>
    <property type="project" value="TreeGrafter"/>
</dbReference>
<dbReference type="Proteomes" id="UP000182569">
    <property type="component" value="Chromosome"/>
</dbReference>
<dbReference type="InterPro" id="IPR039420">
    <property type="entry name" value="WalR-like"/>
</dbReference>
<dbReference type="STRING" id="1552.A7L45_07135"/>
<dbReference type="Pfam" id="PF00072">
    <property type="entry name" value="Response_reg"/>
    <property type="match status" value="1"/>
</dbReference>
<dbReference type="Pfam" id="PF00486">
    <property type="entry name" value="Trans_reg_C"/>
    <property type="match status" value="1"/>
</dbReference>
<protein>
    <recommendedName>
        <fullName evidence="1">Stage 0 sporulation protein A homolog</fullName>
    </recommendedName>
</protein>
<evidence type="ECO:0000256" key="5">
    <source>
        <dbReference type="ARBA" id="ARBA00024867"/>
    </source>
</evidence>
<evidence type="ECO:0000313" key="11">
    <source>
        <dbReference type="Proteomes" id="UP000182569"/>
    </source>
</evidence>
<evidence type="ECO:0000256" key="2">
    <source>
        <dbReference type="ARBA" id="ARBA00023015"/>
    </source>
</evidence>
<keyword evidence="6" id="KW-0597">Phosphoprotein</keyword>
<dbReference type="SUPFAM" id="SSF46894">
    <property type="entry name" value="C-terminal effector domain of the bipartite response regulators"/>
    <property type="match status" value="1"/>
</dbReference>
<dbReference type="RefSeq" id="WP_071612152.1">
    <property type="nucleotide sequence ID" value="NZ_CP015756.1"/>
</dbReference>
<dbReference type="EMBL" id="CP015756">
    <property type="protein sequence ID" value="APC39858.1"/>
    <property type="molecule type" value="Genomic_DNA"/>
</dbReference>
<keyword evidence="2" id="KW-0805">Transcription regulation</keyword>
<dbReference type="PROSITE" id="PS50110">
    <property type="entry name" value="RESPONSE_REGULATORY"/>
    <property type="match status" value="1"/>
</dbReference>
<dbReference type="CDD" id="cd00383">
    <property type="entry name" value="trans_reg_C"/>
    <property type="match status" value="1"/>
</dbReference>
<dbReference type="PANTHER" id="PTHR48111">
    <property type="entry name" value="REGULATOR OF RPOS"/>
    <property type="match status" value="1"/>
</dbReference>
<reference evidence="11" key="1">
    <citation type="journal article" date="2016" name="Front. Microbiol.">
        <title>Complete Genome Sequence of Clostridium estertheticum DSM 8809, a Microbe Identified in Spoiled Vacuum Packed Beef.</title>
        <authorList>
            <person name="Yu Z."/>
            <person name="Gunn L."/>
            <person name="Brennan E."/>
            <person name="Reid R."/>
            <person name="Wall P.G."/>
            <person name="Gaora O.P."/>
            <person name="Hurley D."/>
            <person name="Bolton D."/>
            <person name="Fanning S."/>
        </authorList>
    </citation>
    <scope>NUCLEOTIDE SEQUENCE [LARGE SCALE GENOMIC DNA]</scope>
    <source>
        <strain evidence="11">DSM 8809</strain>
    </source>
</reference>
<dbReference type="SMART" id="SM00448">
    <property type="entry name" value="REC"/>
    <property type="match status" value="1"/>
</dbReference>
<evidence type="ECO:0000256" key="1">
    <source>
        <dbReference type="ARBA" id="ARBA00018672"/>
    </source>
</evidence>
<dbReference type="PROSITE" id="PS51755">
    <property type="entry name" value="OMPR_PHOB"/>
    <property type="match status" value="1"/>
</dbReference>
<evidence type="ECO:0000313" key="10">
    <source>
        <dbReference type="EMBL" id="APC39858.1"/>
    </source>
</evidence>
<evidence type="ECO:0000256" key="3">
    <source>
        <dbReference type="ARBA" id="ARBA00023125"/>
    </source>
</evidence>
<evidence type="ECO:0000256" key="7">
    <source>
        <dbReference type="PROSITE-ProRule" id="PRU01091"/>
    </source>
</evidence>
<dbReference type="AlphaFoldDB" id="A0A1J0GER0"/>
<dbReference type="SMART" id="SM00862">
    <property type="entry name" value="Trans_reg_C"/>
    <property type="match status" value="1"/>
</dbReference>
<dbReference type="GO" id="GO:0000156">
    <property type="term" value="F:phosphorelay response regulator activity"/>
    <property type="evidence" value="ECO:0007669"/>
    <property type="project" value="TreeGrafter"/>
</dbReference>
<feature type="domain" description="Response regulatory" evidence="8">
    <location>
        <begin position="3"/>
        <end position="116"/>
    </location>
</feature>
<evidence type="ECO:0000256" key="4">
    <source>
        <dbReference type="ARBA" id="ARBA00023163"/>
    </source>
</evidence>
<evidence type="ECO:0000259" key="9">
    <source>
        <dbReference type="PROSITE" id="PS51755"/>
    </source>
</evidence>
<organism evidence="10 11">
    <name type="scientific">Clostridium estertheticum subsp. estertheticum</name>
    <dbReference type="NCBI Taxonomy" id="1552"/>
    <lineage>
        <taxon>Bacteria</taxon>
        <taxon>Bacillati</taxon>
        <taxon>Bacillota</taxon>
        <taxon>Clostridia</taxon>
        <taxon>Eubacteriales</taxon>
        <taxon>Clostridiaceae</taxon>
        <taxon>Clostridium</taxon>
    </lineage>
</organism>
<feature type="modified residue" description="4-aspartylphosphate" evidence="6">
    <location>
        <position position="52"/>
    </location>
</feature>
<accession>A0A1J0GER0</accession>
<dbReference type="InterPro" id="IPR036388">
    <property type="entry name" value="WH-like_DNA-bd_sf"/>
</dbReference>